<keyword evidence="3" id="KW-1185">Reference proteome</keyword>
<dbReference type="Pfam" id="PF02498">
    <property type="entry name" value="Bro-N"/>
    <property type="match status" value="1"/>
</dbReference>
<evidence type="ECO:0000313" key="2">
    <source>
        <dbReference type="EMBL" id="RJF92999.1"/>
    </source>
</evidence>
<proteinExistence type="predicted"/>
<dbReference type="AlphaFoldDB" id="A0A418WP51"/>
<dbReference type="PROSITE" id="PS51750">
    <property type="entry name" value="BRO_N"/>
    <property type="match status" value="1"/>
</dbReference>
<gene>
    <name evidence="2" type="ORF">D3876_01015</name>
</gene>
<dbReference type="InterPro" id="IPR003497">
    <property type="entry name" value="BRO_N_domain"/>
</dbReference>
<reference evidence="2 3" key="1">
    <citation type="submission" date="2018-09" db="EMBL/GenBank/DDBJ databases">
        <authorList>
            <person name="Zhu H."/>
        </authorList>
    </citation>
    <scope>NUCLEOTIDE SEQUENCE [LARGE SCALE GENOMIC DNA]</scope>
    <source>
        <strain evidence="2 3">K2R01-6</strain>
    </source>
</reference>
<dbReference type="Proteomes" id="UP000286100">
    <property type="component" value="Unassembled WGS sequence"/>
</dbReference>
<dbReference type="SMART" id="SM01040">
    <property type="entry name" value="Bro-N"/>
    <property type="match status" value="1"/>
</dbReference>
<dbReference type="OrthoDB" id="9808959at2"/>
<evidence type="ECO:0000259" key="1">
    <source>
        <dbReference type="PROSITE" id="PS51750"/>
    </source>
</evidence>
<sequence>MKRIMSALVPLHFESADVRMILRDGEPWWVLNDVCAILEIANPRNAAQRLDDYQKGVHSMDTLGGRQEIAITNEPGIYALTLSSRKAVAKSFAKWLFTEVLPSIRKFGMYPPPLIDQIDHEDWQDGMRLRLGERFREERLRWEALTGHGFEHVPGFSKSIIRTIEQTDSGARKGNRVEMMALAGMDVLYVLTGQRTVSPTERRVIDYIRQSGDPRSLALLAIAQAA</sequence>
<dbReference type="PANTHER" id="PTHR36180:SF2">
    <property type="entry name" value="BRO FAMILY PROTEIN"/>
    <property type="match status" value="1"/>
</dbReference>
<accession>A0A418WP51</accession>
<feature type="domain" description="Bro-N" evidence="1">
    <location>
        <begin position="1"/>
        <end position="108"/>
    </location>
</feature>
<protein>
    <recommendedName>
        <fullName evidence="1">Bro-N domain-containing protein</fullName>
    </recommendedName>
</protein>
<dbReference type="EMBL" id="QYUM01000002">
    <property type="protein sequence ID" value="RJF92999.1"/>
    <property type="molecule type" value="Genomic_DNA"/>
</dbReference>
<evidence type="ECO:0000313" key="3">
    <source>
        <dbReference type="Proteomes" id="UP000286100"/>
    </source>
</evidence>
<organism evidence="2 3">
    <name type="scientific">Sphingomonas cavernae</name>
    <dbReference type="NCBI Taxonomy" id="2320861"/>
    <lineage>
        <taxon>Bacteria</taxon>
        <taxon>Pseudomonadati</taxon>
        <taxon>Pseudomonadota</taxon>
        <taxon>Alphaproteobacteria</taxon>
        <taxon>Sphingomonadales</taxon>
        <taxon>Sphingomonadaceae</taxon>
        <taxon>Sphingomonas</taxon>
    </lineage>
</organism>
<name>A0A418WP51_9SPHN</name>
<dbReference type="PANTHER" id="PTHR36180">
    <property type="entry name" value="DNA-BINDING PROTEIN-RELATED-RELATED"/>
    <property type="match status" value="1"/>
</dbReference>
<comment type="caution">
    <text evidence="2">The sequence shown here is derived from an EMBL/GenBank/DDBJ whole genome shotgun (WGS) entry which is preliminary data.</text>
</comment>